<evidence type="ECO:0000313" key="2">
    <source>
        <dbReference type="EMBL" id="KAG6483919.1"/>
    </source>
</evidence>
<reference evidence="2 3" key="1">
    <citation type="submission" date="2020-08" db="EMBL/GenBank/DDBJ databases">
        <title>Plant Genome Project.</title>
        <authorList>
            <person name="Zhang R.-G."/>
        </authorList>
    </citation>
    <scope>NUCLEOTIDE SEQUENCE [LARGE SCALE GENOMIC DNA]</scope>
    <source>
        <tissue evidence="2">Rhizome</tissue>
    </source>
</reference>
<dbReference type="Proteomes" id="UP000734854">
    <property type="component" value="Unassembled WGS sequence"/>
</dbReference>
<evidence type="ECO:0000313" key="3">
    <source>
        <dbReference type="Proteomes" id="UP000734854"/>
    </source>
</evidence>
<keyword evidence="3" id="KW-1185">Reference proteome</keyword>
<protein>
    <recommendedName>
        <fullName evidence="4">UDP-glycosyltransferases domain-containing protein</fullName>
    </recommendedName>
</protein>
<dbReference type="PANTHER" id="PTHR48045:SF38">
    <property type="entry name" value="GLYCOSYLTRANSFERASE"/>
    <property type="match status" value="1"/>
</dbReference>
<dbReference type="Pfam" id="PF00201">
    <property type="entry name" value="UDPGT"/>
    <property type="match status" value="1"/>
</dbReference>
<evidence type="ECO:0008006" key="4">
    <source>
        <dbReference type="Google" id="ProtNLM"/>
    </source>
</evidence>
<name>A0A8J5KL83_ZINOF</name>
<dbReference type="EMBL" id="JACMSC010000016">
    <property type="protein sequence ID" value="KAG6483919.1"/>
    <property type="molecule type" value="Genomic_DNA"/>
</dbReference>
<keyword evidence="1" id="KW-0808">Transferase</keyword>
<proteinExistence type="predicted"/>
<dbReference type="CDD" id="cd03784">
    <property type="entry name" value="GT1_Gtf-like"/>
    <property type="match status" value="1"/>
</dbReference>
<gene>
    <name evidence="2" type="ORF">ZIOFF_060705</name>
</gene>
<dbReference type="GO" id="GO:0008194">
    <property type="term" value="F:UDP-glycosyltransferase activity"/>
    <property type="evidence" value="ECO:0007669"/>
    <property type="project" value="InterPro"/>
</dbReference>
<dbReference type="PANTHER" id="PTHR48045">
    <property type="entry name" value="UDP-GLYCOSYLTRANSFERASE 72B1"/>
    <property type="match status" value="1"/>
</dbReference>
<comment type="caution">
    <text evidence="2">The sequence shown here is derived from an EMBL/GenBank/DDBJ whole genome shotgun (WGS) entry which is preliminary data.</text>
</comment>
<accession>A0A8J5KL83</accession>
<dbReference type="AlphaFoldDB" id="A0A8J5KL83"/>
<dbReference type="InterPro" id="IPR002213">
    <property type="entry name" value="UDP_glucos_trans"/>
</dbReference>
<sequence length="293" mass="32786">MFWLRVLERAKSVQHLLVNSFPHESGQQHEQRSCHRRPQPLPIGPLMLAHRTSNLSMWEEDRSCLQWLEQHPPGSIVYVSFGSWVAPLSPERVAEFALGLAAAGRPFLWALREDDAWRCGVSGGLPGNLPGKIVAWAPQRPAVGCYLTHCGWNSTLEAIQHEKWLLCYPVAGDQFVNAEFILKGWGIGAMLDGSAGRSAVEDGIKRVMATEEGAVMQERLVRLRRRVMGECGKSSTAMENLQGFFDGMNGDQRQKKYQKEEEIEKHLLCSDLHNFKISKRSLDSSGPDLTGPV</sequence>
<evidence type="ECO:0000256" key="1">
    <source>
        <dbReference type="ARBA" id="ARBA00022679"/>
    </source>
</evidence>
<organism evidence="2 3">
    <name type="scientific">Zingiber officinale</name>
    <name type="common">Ginger</name>
    <name type="synonym">Amomum zingiber</name>
    <dbReference type="NCBI Taxonomy" id="94328"/>
    <lineage>
        <taxon>Eukaryota</taxon>
        <taxon>Viridiplantae</taxon>
        <taxon>Streptophyta</taxon>
        <taxon>Embryophyta</taxon>
        <taxon>Tracheophyta</taxon>
        <taxon>Spermatophyta</taxon>
        <taxon>Magnoliopsida</taxon>
        <taxon>Liliopsida</taxon>
        <taxon>Zingiberales</taxon>
        <taxon>Zingiberaceae</taxon>
        <taxon>Zingiber</taxon>
    </lineage>
</organism>
<dbReference type="OrthoDB" id="5835829at2759"/>